<dbReference type="EMBL" id="GBRH01219291">
    <property type="protein sequence ID" value="JAD78604.1"/>
    <property type="molecule type" value="Transcribed_RNA"/>
</dbReference>
<sequence>MSYRRLTGLILINHHTMFVKPDKFIQVHPLHIGVVEEPNLPISGPPDSEVWNPTAVARISRLLLN</sequence>
<protein>
    <submittedName>
        <fullName evidence="1">SAR3</fullName>
    </submittedName>
</protein>
<reference evidence="1" key="1">
    <citation type="submission" date="2014-09" db="EMBL/GenBank/DDBJ databases">
        <authorList>
            <person name="Magalhaes I.L.F."/>
            <person name="Oliveira U."/>
            <person name="Santos F.R."/>
            <person name="Vidigal T.H.D.A."/>
            <person name="Brescovit A.D."/>
            <person name="Santos A.J."/>
        </authorList>
    </citation>
    <scope>NUCLEOTIDE SEQUENCE</scope>
    <source>
        <tissue evidence="1">Shoot tissue taken approximately 20 cm above the soil surface</tissue>
    </source>
</reference>
<organism evidence="1">
    <name type="scientific">Arundo donax</name>
    <name type="common">Giant reed</name>
    <name type="synonym">Donax arundinaceus</name>
    <dbReference type="NCBI Taxonomy" id="35708"/>
    <lineage>
        <taxon>Eukaryota</taxon>
        <taxon>Viridiplantae</taxon>
        <taxon>Streptophyta</taxon>
        <taxon>Embryophyta</taxon>
        <taxon>Tracheophyta</taxon>
        <taxon>Spermatophyta</taxon>
        <taxon>Magnoliopsida</taxon>
        <taxon>Liliopsida</taxon>
        <taxon>Poales</taxon>
        <taxon>Poaceae</taxon>
        <taxon>PACMAD clade</taxon>
        <taxon>Arundinoideae</taxon>
        <taxon>Arundineae</taxon>
        <taxon>Arundo</taxon>
    </lineage>
</organism>
<dbReference type="AlphaFoldDB" id="A0A0A8Y2V5"/>
<dbReference type="EMBL" id="GBRH01277339">
    <property type="protein sequence ID" value="JAD20556.1"/>
    <property type="molecule type" value="Transcribed_RNA"/>
</dbReference>
<proteinExistence type="predicted"/>
<reference evidence="1" key="2">
    <citation type="journal article" date="2015" name="Data Brief">
        <title>Shoot transcriptome of the giant reed, Arundo donax.</title>
        <authorList>
            <person name="Barrero R.A."/>
            <person name="Guerrero F.D."/>
            <person name="Moolhuijzen P."/>
            <person name="Goolsby J.A."/>
            <person name="Tidwell J."/>
            <person name="Bellgard S.E."/>
            <person name="Bellgard M.I."/>
        </authorList>
    </citation>
    <scope>NUCLEOTIDE SEQUENCE</scope>
    <source>
        <tissue evidence="1">Shoot tissue taken approximately 20 cm above the soil surface</tissue>
    </source>
</reference>
<evidence type="ECO:0000313" key="1">
    <source>
        <dbReference type="EMBL" id="JAD20556.1"/>
    </source>
</evidence>
<name>A0A0A8Y2V5_ARUDO</name>
<accession>A0A0A8Y2V5</accession>